<feature type="region of interest" description="Disordered" evidence="4">
    <location>
        <begin position="583"/>
        <end position="652"/>
    </location>
</feature>
<dbReference type="PANTHER" id="PTHR22767:SF2">
    <property type="entry name" value="N(ALPHA)-ACETYLTRANSFERASE 15_16, ISOFORM A"/>
    <property type="match status" value="1"/>
</dbReference>
<evidence type="ECO:0000256" key="2">
    <source>
        <dbReference type="ARBA" id="ARBA00022803"/>
    </source>
</evidence>
<evidence type="ECO:0000256" key="1">
    <source>
        <dbReference type="ARBA" id="ARBA00022737"/>
    </source>
</evidence>
<accession>A0A9W8DQL4</accession>
<dbReference type="Pfam" id="PF12569">
    <property type="entry name" value="NatA_aux_su"/>
    <property type="match status" value="1"/>
</dbReference>
<name>A0A9W8DQL4_9FUNG</name>
<dbReference type="InterPro" id="IPR011990">
    <property type="entry name" value="TPR-like_helical_dom_sf"/>
</dbReference>
<keyword evidence="2 3" id="KW-0802">TPR repeat</keyword>
<reference evidence="5" key="1">
    <citation type="submission" date="2022-07" db="EMBL/GenBank/DDBJ databases">
        <title>Phylogenomic reconstructions and comparative analyses of Kickxellomycotina fungi.</title>
        <authorList>
            <person name="Reynolds N.K."/>
            <person name="Stajich J.E."/>
            <person name="Barry K."/>
            <person name="Grigoriev I.V."/>
            <person name="Crous P."/>
            <person name="Smith M.E."/>
        </authorList>
    </citation>
    <scope>NUCLEOTIDE SEQUENCE</scope>
    <source>
        <strain evidence="5">NBRC 100468</strain>
    </source>
</reference>
<evidence type="ECO:0000256" key="4">
    <source>
        <dbReference type="SAM" id="MobiDB-lite"/>
    </source>
</evidence>
<dbReference type="AlphaFoldDB" id="A0A9W8DQL4"/>
<keyword evidence="1" id="KW-0677">Repeat</keyword>
<feature type="repeat" description="TPR" evidence="3">
    <location>
        <begin position="80"/>
        <end position="113"/>
    </location>
</feature>
<feature type="compositionally biased region" description="Basic residues" evidence="4">
    <location>
        <begin position="603"/>
        <end position="613"/>
    </location>
</feature>
<protein>
    <submittedName>
        <fullName evidence="5">Uncharacterized protein</fullName>
    </submittedName>
</protein>
<dbReference type="Proteomes" id="UP001150538">
    <property type="component" value="Unassembled WGS sequence"/>
</dbReference>
<keyword evidence="6" id="KW-1185">Reference proteome</keyword>
<evidence type="ECO:0000313" key="5">
    <source>
        <dbReference type="EMBL" id="KAJ1920547.1"/>
    </source>
</evidence>
<sequence length="837" mass="94465">MASALDGLSHKEQTLFKSVLKLFEIRQYKKGLRTCDQILAKSPNHGETLAMKGLFLVNLNRAEEGIPIAKEGVMKSISSSISWHVLGLAYRADRNFPEAIKCYHKSIEFDDAMLRDLAILYSQTCRYQELVETREKIVEKFPKDRMFRVGLAVAYQLNNQLDKAIDTINEVLANETWDVEKQKAEYTELLLYKNWLIELTGDIQKAYDNLKDIKGHVTDITSLISQRANLLFKLGQKEKAAKAYEMLIERNPDSIEYIEKYLVCHGLSVEDPKSHKAIVEVLGDLTRRFPTSNVLKIWPLKLVHGDEFRKMAESLTISAFRKEIPSHFNSMKVLYSDQQKEKAMREVVEGILQSLERTGSVPNSQNKEEPSCRYWAEYYLSQHYDFVGEHDLALKIIAGLIESSDPSTELLMAKAKILKHIGNLSGAKDVMNEARKLDLSDRFVNNKTAKYMARNGDLEDAENTITMFVRNDAANKLQELVDMQCCWYLYEVAQAHHRQGSLGLALKYYHQIEKIYNDMYDDQFDFHLYVLRKCTFRSYNRLLSWASQLFSKKEFVAAVLGSIECYIQLYDSQVQASKKKANETAASTSTNGSSKKSAGGSKGKGKTKGKSKKAPPPAKVASGKSTKTNQDEDNTKPDFTKDPKGQKYLKTPKPLDEALKLLDRLQQVSYRDSRVLCLGFEVYIRKGDLENAFAMLQRLKQTDFNSQSVKIYSVVLLALISRSADKGALQPEDIEQVQSLSDEFSDAATKVLELASNPKSAQAAFSAIGMLFEAESKERDDGLLTIQKALELDSTTASANDALSVYSALKSVSGQKSEIVRSVGDHFSSIYSQASCF</sequence>
<dbReference type="PIRSF" id="PIRSF000422">
    <property type="entry name" value="N-terminal-AcTrfase-A_aux_su"/>
    <property type="match status" value="1"/>
</dbReference>
<dbReference type="EMBL" id="JANBPU010000012">
    <property type="protein sequence ID" value="KAJ1920547.1"/>
    <property type="molecule type" value="Genomic_DNA"/>
</dbReference>
<dbReference type="GO" id="GO:0031415">
    <property type="term" value="C:NatA complex"/>
    <property type="evidence" value="ECO:0007669"/>
    <property type="project" value="TreeGrafter"/>
</dbReference>
<feature type="compositionally biased region" description="Low complexity" evidence="4">
    <location>
        <begin position="583"/>
        <end position="599"/>
    </location>
</feature>
<organism evidence="5 6">
    <name type="scientific">Mycoemilia scoparia</name>
    <dbReference type="NCBI Taxonomy" id="417184"/>
    <lineage>
        <taxon>Eukaryota</taxon>
        <taxon>Fungi</taxon>
        <taxon>Fungi incertae sedis</taxon>
        <taxon>Zoopagomycota</taxon>
        <taxon>Kickxellomycotina</taxon>
        <taxon>Kickxellomycetes</taxon>
        <taxon>Kickxellales</taxon>
        <taxon>Kickxellaceae</taxon>
        <taxon>Mycoemilia</taxon>
    </lineage>
</organism>
<proteinExistence type="predicted"/>
<dbReference type="PANTHER" id="PTHR22767">
    <property type="entry name" value="N-TERMINAL ACETYLTRANSFERASE-RELATED"/>
    <property type="match status" value="1"/>
</dbReference>
<evidence type="ECO:0000313" key="6">
    <source>
        <dbReference type="Proteomes" id="UP001150538"/>
    </source>
</evidence>
<dbReference type="OrthoDB" id="10263032at2759"/>
<dbReference type="SUPFAM" id="SSF48452">
    <property type="entry name" value="TPR-like"/>
    <property type="match status" value="3"/>
</dbReference>
<dbReference type="InterPro" id="IPR021183">
    <property type="entry name" value="NatA_aux_su"/>
</dbReference>
<evidence type="ECO:0000256" key="3">
    <source>
        <dbReference type="PROSITE-ProRule" id="PRU00339"/>
    </source>
</evidence>
<dbReference type="SMART" id="SM00028">
    <property type="entry name" value="TPR"/>
    <property type="match status" value="5"/>
</dbReference>
<dbReference type="Gene3D" id="1.25.40.1010">
    <property type="match status" value="1"/>
</dbReference>
<dbReference type="PROSITE" id="PS50005">
    <property type="entry name" value="TPR"/>
    <property type="match status" value="2"/>
</dbReference>
<dbReference type="InterPro" id="IPR019734">
    <property type="entry name" value="TPR_rpt"/>
</dbReference>
<gene>
    <name evidence="5" type="ORF">H4219_001246</name>
</gene>
<feature type="repeat" description="TPR" evidence="3">
    <location>
        <begin position="221"/>
        <end position="254"/>
    </location>
</feature>
<comment type="caution">
    <text evidence="5">The sequence shown here is derived from an EMBL/GenBank/DDBJ whole genome shotgun (WGS) entry which is preliminary data.</text>
</comment>
<dbReference type="Gene3D" id="1.25.40.1040">
    <property type="match status" value="1"/>
</dbReference>
<feature type="compositionally biased region" description="Basic and acidic residues" evidence="4">
    <location>
        <begin position="629"/>
        <end position="645"/>
    </location>
</feature>